<feature type="transmembrane region" description="Helical" evidence="8">
    <location>
        <begin position="38"/>
        <end position="62"/>
    </location>
</feature>
<evidence type="ECO:0000313" key="10">
    <source>
        <dbReference type="Proteomes" id="UP000886785"/>
    </source>
</evidence>
<keyword evidence="4 8" id="KW-0812">Transmembrane</keyword>
<accession>A0A9D1J2P5</accession>
<dbReference type="AlphaFoldDB" id="A0A9D1J2P5"/>
<keyword evidence="6 7" id="KW-0472">Membrane</keyword>
<evidence type="ECO:0000256" key="6">
    <source>
        <dbReference type="ARBA" id="ARBA00023136"/>
    </source>
</evidence>
<evidence type="ECO:0000256" key="8">
    <source>
        <dbReference type="SAM" id="Phobius"/>
    </source>
</evidence>
<organism evidence="9 10">
    <name type="scientific">Candidatus Gallacutalibacter pullicola</name>
    <dbReference type="NCBI Taxonomy" id="2840830"/>
    <lineage>
        <taxon>Bacteria</taxon>
        <taxon>Bacillati</taxon>
        <taxon>Bacillota</taxon>
        <taxon>Clostridia</taxon>
        <taxon>Eubacteriales</taxon>
        <taxon>Candidatus Gallacutalibacter</taxon>
    </lineage>
</organism>
<dbReference type="GO" id="GO:0042121">
    <property type="term" value="P:alginic acid biosynthetic process"/>
    <property type="evidence" value="ECO:0007669"/>
    <property type="project" value="InterPro"/>
</dbReference>
<comment type="similarity">
    <text evidence="2 7">Belongs to the membrane-bound acyltransferase family.</text>
</comment>
<sequence>MVFSNLFFLFLFLPLNLICYYLAGSIKSKNIVMLLFSLFFYAWGEPVYVFLLIGMAFVDWFLSRIIDANRGRPLAKAALIVSLCVSLGLLGVFKYTGLVLDTFHQLFGIPSAIPQIALPIGISFYTFQLISYVIDVYRGEVRAQKKFWLLLMYISLFHQCIAGPIVRYQDVNREILSRQPTRQEISRGISRFCTGLAKKALLANSCGALADSLILSDAAASNAAMLSQNIAVLSSRPALSLWLGVFAFMLQIYLDFSAYSDMAIGMGLMIGFHYKENFDYPYLSKSVSEFWRRWHISLGSFFRDYVYFPLGGSRCSRGRMVLNLLVVWFLTGLWHGASWNFVLWGLYFFLFIALEKLFLGRILQKIPPAFSHIYLLLIVFFGWALFRFRQPALLGTVLRGMFCLNGNPAVSFESQIIFLNYIFFLIAAVIAVTPLLKSIGSFWEWRASLRGGTICYSTVQVLLPPLLLLLSTAALVGNSYNPFLYFQF</sequence>
<dbReference type="InterPro" id="IPR051085">
    <property type="entry name" value="MB_O-acyltransferase"/>
</dbReference>
<protein>
    <submittedName>
        <fullName evidence="9">MBOAT family protein</fullName>
    </submittedName>
</protein>
<feature type="transmembrane region" description="Helical" evidence="8">
    <location>
        <begin position="7"/>
        <end position="26"/>
    </location>
</feature>
<feature type="transmembrane region" description="Helical" evidence="8">
    <location>
        <begin position="147"/>
        <end position="166"/>
    </location>
</feature>
<feature type="transmembrane region" description="Helical" evidence="8">
    <location>
        <begin position="341"/>
        <end position="359"/>
    </location>
</feature>
<evidence type="ECO:0000256" key="1">
    <source>
        <dbReference type="ARBA" id="ARBA00004651"/>
    </source>
</evidence>
<evidence type="ECO:0000313" key="9">
    <source>
        <dbReference type="EMBL" id="HIR58329.1"/>
    </source>
</evidence>
<dbReference type="GO" id="GO:0005886">
    <property type="term" value="C:plasma membrane"/>
    <property type="evidence" value="ECO:0007669"/>
    <property type="project" value="UniProtKB-SubCell"/>
</dbReference>
<keyword evidence="7" id="KW-0808">Transferase</keyword>
<feature type="transmembrane region" description="Helical" evidence="8">
    <location>
        <begin position="456"/>
        <end position="476"/>
    </location>
</feature>
<keyword evidence="5 8" id="KW-1133">Transmembrane helix</keyword>
<dbReference type="GO" id="GO:0016746">
    <property type="term" value="F:acyltransferase activity"/>
    <property type="evidence" value="ECO:0007669"/>
    <property type="project" value="UniProtKB-KW"/>
</dbReference>
<dbReference type="PANTHER" id="PTHR13285:SF18">
    <property type="entry name" value="PROTEIN-CYSTEINE N-PALMITOYLTRANSFERASE RASP"/>
    <property type="match status" value="1"/>
</dbReference>
<dbReference type="InterPro" id="IPR024194">
    <property type="entry name" value="Ac/AlaTfrase_AlgI/DltB"/>
</dbReference>
<dbReference type="EMBL" id="DVHF01000153">
    <property type="protein sequence ID" value="HIR58329.1"/>
    <property type="molecule type" value="Genomic_DNA"/>
</dbReference>
<feature type="transmembrane region" description="Helical" evidence="8">
    <location>
        <begin position="74"/>
        <end position="96"/>
    </location>
</feature>
<dbReference type="PANTHER" id="PTHR13285">
    <property type="entry name" value="ACYLTRANSFERASE"/>
    <property type="match status" value="1"/>
</dbReference>
<dbReference type="PIRSF" id="PIRSF500217">
    <property type="entry name" value="AlgI"/>
    <property type="match status" value="1"/>
</dbReference>
<dbReference type="InterPro" id="IPR028362">
    <property type="entry name" value="AlgI"/>
</dbReference>
<dbReference type="InterPro" id="IPR004299">
    <property type="entry name" value="MBOAT_fam"/>
</dbReference>
<proteinExistence type="inferred from homology"/>
<reference evidence="9" key="2">
    <citation type="journal article" date="2021" name="PeerJ">
        <title>Extensive microbial diversity within the chicken gut microbiome revealed by metagenomics and culture.</title>
        <authorList>
            <person name="Gilroy R."/>
            <person name="Ravi A."/>
            <person name="Getino M."/>
            <person name="Pursley I."/>
            <person name="Horton D.L."/>
            <person name="Alikhan N.F."/>
            <person name="Baker D."/>
            <person name="Gharbi K."/>
            <person name="Hall N."/>
            <person name="Watson M."/>
            <person name="Adriaenssens E.M."/>
            <person name="Foster-Nyarko E."/>
            <person name="Jarju S."/>
            <person name="Secka A."/>
            <person name="Antonio M."/>
            <person name="Oren A."/>
            <person name="Chaudhuri R.R."/>
            <person name="La Ragione R."/>
            <person name="Hildebrand F."/>
            <person name="Pallen M.J."/>
        </authorList>
    </citation>
    <scope>NUCLEOTIDE SEQUENCE</scope>
    <source>
        <strain evidence="9">ChiSjej1B19-7085</strain>
    </source>
</reference>
<comment type="caution">
    <text evidence="9">The sequence shown here is derived from an EMBL/GenBank/DDBJ whole genome shotgun (WGS) entry which is preliminary data.</text>
</comment>
<evidence type="ECO:0000256" key="5">
    <source>
        <dbReference type="ARBA" id="ARBA00022989"/>
    </source>
</evidence>
<reference evidence="9" key="1">
    <citation type="submission" date="2020-10" db="EMBL/GenBank/DDBJ databases">
        <authorList>
            <person name="Gilroy R."/>
        </authorList>
    </citation>
    <scope>NUCLEOTIDE SEQUENCE</scope>
    <source>
        <strain evidence="9">ChiSjej1B19-7085</strain>
    </source>
</reference>
<evidence type="ECO:0000256" key="3">
    <source>
        <dbReference type="ARBA" id="ARBA00022475"/>
    </source>
</evidence>
<keyword evidence="7" id="KW-0012">Acyltransferase</keyword>
<dbReference type="PIRSF" id="PIRSF016636">
    <property type="entry name" value="AlgI_DltB"/>
    <property type="match status" value="1"/>
</dbReference>
<gene>
    <name evidence="9" type="ORF">IAA54_11780</name>
</gene>
<evidence type="ECO:0000256" key="2">
    <source>
        <dbReference type="ARBA" id="ARBA00010323"/>
    </source>
</evidence>
<evidence type="ECO:0000256" key="4">
    <source>
        <dbReference type="ARBA" id="ARBA00022692"/>
    </source>
</evidence>
<feature type="transmembrane region" description="Helical" evidence="8">
    <location>
        <begin position="116"/>
        <end position="135"/>
    </location>
</feature>
<name>A0A9D1J2P5_9FIRM</name>
<keyword evidence="3 7" id="KW-1003">Cell membrane</keyword>
<dbReference type="Proteomes" id="UP000886785">
    <property type="component" value="Unassembled WGS sequence"/>
</dbReference>
<evidence type="ECO:0000256" key="7">
    <source>
        <dbReference type="PIRNR" id="PIRNR016636"/>
    </source>
</evidence>
<feature type="transmembrane region" description="Helical" evidence="8">
    <location>
        <begin position="416"/>
        <end position="436"/>
    </location>
</feature>
<comment type="subcellular location">
    <subcellularLocation>
        <location evidence="1">Cell membrane</location>
        <topology evidence="1">Multi-pass membrane protein</topology>
    </subcellularLocation>
</comment>
<feature type="transmembrane region" description="Helical" evidence="8">
    <location>
        <begin position="239"/>
        <end position="259"/>
    </location>
</feature>
<feature type="transmembrane region" description="Helical" evidence="8">
    <location>
        <begin position="320"/>
        <end position="335"/>
    </location>
</feature>
<dbReference type="Pfam" id="PF03062">
    <property type="entry name" value="MBOAT"/>
    <property type="match status" value="1"/>
</dbReference>
<feature type="transmembrane region" description="Helical" evidence="8">
    <location>
        <begin position="366"/>
        <end position="386"/>
    </location>
</feature>